<dbReference type="Gene3D" id="1.25.10.10">
    <property type="entry name" value="Leucine-rich Repeat Variant"/>
    <property type="match status" value="2"/>
</dbReference>
<dbReference type="AlphaFoldDB" id="A0A5N5T1F1"/>
<dbReference type="GO" id="GO:0012505">
    <property type="term" value="C:endomembrane system"/>
    <property type="evidence" value="ECO:0007669"/>
    <property type="project" value="UniProtKB-SubCell"/>
</dbReference>
<protein>
    <submittedName>
        <fullName evidence="7">AP-4 complex subunit epsilon-1</fullName>
    </submittedName>
</protein>
<reference evidence="7 8" key="1">
    <citation type="journal article" date="2019" name="PLoS Biol.">
        <title>Sex chromosomes control vertical transmission of feminizing Wolbachia symbionts in an isopod.</title>
        <authorList>
            <person name="Becking T."/>
            <person name="Chebbi M.A."/>
            <person name="Giraud I."/>
            <person name="Moumen B."/>
            <person name="Laverre T."/>
            <person name="Caubet Y."/>
            <person name="Peccoud J."/>
            <person name="Gilbert C."/>
            <person name="Cordaux R."/>
        </authorList>
    </citation>
    <scope>NUCLEOTIDE SEQUENCE [LARGE SCALE GENOMIC DNA]</scope>
    <source>
        <strain evidence="7">ANa2</strain>
        <tissue evidence="7">Whole body excluding digestive tract and cuticle</tissue>
    </source>
</reference>
<keyword evidence="2" id="KW-0813">Transport</keyword>
<dbReference type="SUPFAM" id="SSF48371">
    <property type="entry name" value="ARM repeat"/>
    <property type="match status" value="1"/>
</dbReference>
<dbReference type="GO" id="GO:0016192">
    <property type="term" value="P:vesicle-mediated transport"/>
    <property type="evidence" value="ECO:0007669"/>
    <property type="project" value="InterPro"/>
</dbReference>
<feature type="domain" description="Clathrin/coatomer adaptor adaptin-like N-terminal" evidence="6">
    <location>
        <begin position="193"/>
        <end position="448"/>
    </location>
</feature>
<dbReference type="InterPro" id="IPR002553">
    <property type="entry name" value="Clathrin/coatomer_adapt-like_N"/>
</dbReference>
<evidence type="ECO:0000256" key="4">
    <source>
        <dbReference type="ARBA" id="ARBA00023136"/>
    </source>
</evidence>
<evidence type="ECO:0000259" key="6">
    <source>
        <dbReference type="Pfam" id="PF01602"/>
    </source>
</evidence>
<dbReference type="InterPro" id="IPR016024">
    <property type="entry name" value="ARM-type_fold"/>
</dbReference>
<organism evidence="7 8">
    <name type="scientific">Armadillidium nasatum</name>
    <dbReference type="NCBI Taxonomy" id="96803"/>
    <lineage>
        <taxon>Eukaryota</taxon>
        <taxon>Metazoa</taxon>
        <taxon>Ecdysozoa</taxon>
        <taxon>Arthropoda</taxon>
        <taxon>Crustacea</taxon>
        <taxon>Multicrustacea</taxon>
        <taxon>Malacostraca</taxon>
        <taxon>Eumalacostraca</taxon>
        <taxon>Peracarida</taxon>
        <taxon>Isopoda</taxon>
        <taxon>Oniscidea</taxon>
        <taxon>Crinocheta</taxon>
        <taxon>Armadillidiidae</taxon>
        <taxon>Armadillidium</taxon>
    </lineage>
</organism>
<keyword evidence="4" id="KW-0472">Membrane</keyword>
<dbReference type="Pfam" id="PF01602">
    <property type="entry name" value="Adaptin_N"/>
    <property type="match status" value="2"/>
</dbReference>
<evidence type="ECO:0000256" key="2">
    <source>
        <dbReference type="ARBA" id="ARBA00022448"/>
    </source>
</evidence>
<dbReference type="GO" id="GO:0006886">
    <property type="term" value="P:intracellular protein transport"/>
    <property type="evidence" value="ECO:0007669"/>
    <property type="project" value="InterPro"/>
</dbReference>
<dbReference type="GO" id="GO:0030117">
    <property type="term" value="C:membrane coat"/>
    <property type="evidence" value="ECO:0007669"/>
    <property type="project" value="InterPro"/>
</dbReference>
<keyword evidence="8" id="KW-1185">Reference proteome</keyword>
<feature type="region of interest" description="Disordered" evidence="5">
    <location>
        <begin position="637"/>
        <end position="663"/>
    </location>
</feature>
<proteinExistence type="predicted"/>
<evidence type="ECO:0000256" key="5">
    <source>
        <dbReference type="SAM" id="MobiDB-lite"/>
    </source>
</evidence>
<comment type="caution">
    <text evidence="7">The sequence shown here is derived from an EMBL/GenBank/DDBJ whole genome shotgun (WGS) entry which is preliminary data.</text>
</comment>
<accession>A0A5N5T1F1</accession>
<evidence type="ECO:0000256" key="3">
    <source>
        <dbReference type="ARBA" id="ARBA00022927"/>
    </source>
</evidence>
<dbReference type="EMBL" id="SEYY01015836">
    <property type="protein sequence ID" value="KAB7499978.1"/>
    <property type="molecule type" value="Genomic_DNA"/>
</dbReference>
<evidence type="ECO:0000313" key="8">
    <source>
        <dbReference type="Proteomes" id="UP000326759"/>
    </source>
</evidence>
<feature type="non-terminal residue" evidence="7">
    <location>
        <position position="663"/>
    </location>
</feature>
<comment type="subcellular location">
    <subcellularLocation>
        <location evidence="1">Endomembrane system</location>
    </subcellularLocation>
</comment>
<keyword evidence="3" id="KW-0653">Protein transport</keyword>
<dbReference type="InterPro" id="IPR011989">
    <property type="entry name" value="ARM-like"/>
</dbReference>
<name>A0A5N5T1F1_9CRUS</name>
<evidence type="ECO:0000313" key="7">
    <source>
        <dbReference type="EMBL" id="KAB7499978.1"/>
    </source>
</evidence>
<dbReference type="Proteomes" id="UP000326759">
    <property type="component" value="Unassembled WGS sequence"/>
</dbReference>
<dbReference type="InterPro" id="IPR050840">
    <property type="entry name" value="Adaptor_Complx_Large_Subunit"/>
</dbReference>
<sequence length="663" mass="75060">MCFNIFLQEEEDVVKVEYQEWLRQASHHDTKNEVIANYLCRSLIAFSRGHYFTNLHINAINLTQSDKLYQKRIGYLYISRTMAPGSDLTVLLVNTVQRDLSSFNVLQVSMGLSLIPVIMSTDVVSIISSCIIPCLNHQQTYIKRRAASMAFKLFLLNGDQSTFNLLIPYLLQLLSDSDPSVVIASINTLSKAFQVQMLRAIRTMSTEMWNPPDEIFRALESVLQQPWGGRNLTLYMTLLEAVETVVCLPRKDELVSLSLKIILGFLKSSLIDFKYLGIKALGSIFKTLEDLLTEAHLNAVLECLDTSNQMLQSKTIKLMCSMANKSNYQPICVTLMEFALKTNNPVTQDLVMNYLSDILKRIDPDIPWCISFLTPLVSSSDPKPNILQAIEICICKGMKRHKTEAEVVESIIFSCKKLFDSLLKENVCESKLRTVAYILNLFLEFELNTVNITFVNSFIDKIVEHIEDFNSECDVILQCLFNFAVILPECLDRGKLVLQMFLDKKGIKLNIKVREKLLLLKEISLTKKVYERKKSIESGSHKMDITLSFCDEWVVKSLEKGATVYKPFTVKSRNIVKTLDNKLLNPFNASQSPSIDNDSFTTMNDFIKSSDSGSGIITGTPPKDLSLWTVKGRIKPLTNDSEGDEESGAVEIAHEAEESFLLE</sequence>
<dbReference type="PANTHER" id="PTHR22780">
    <property type="entry name" value="ADAPTIN, ALPHA/GAMMA/EPSILON"/>
    <property type="match status" value="1"/>
</dbReference>
<evidence type="ECO:0000256" key="1">
    <source>
        <dbReference type="ARBA" id="ARBA00004308"/>
    </source>
</evidence>
<feature type="domain" description="Clathrin/coatomer adaptor adaptin-like N-terminal" evidence="6">
    <location>
        <begin position="26"/>
        <end position="190"/>
    </location>
</feature>
<dbReference type="OrthoDB" id="6353981at2759"/>
<gene>
    <name evidence="7" type="primary">AP4E1</name>
    <name evidence="7" type="ORF">Anas_06307</name>
</gene>